<sequence>MSEEDIEKKVKTIIEKIDNYNQTLESLIGFSHILRWDDEKEEFKTNSYSFIARRMNTSTNNRINPEKKITPDLIENLDNNYGIVSESKKSFPQNRELWIGNFNQLQKYDDDLK</sequence>
<evidence type="ECO:0000313" key="1">
    <source>
        <dbReference type="EMBL" id="KKL56088.1"/>
    </source>
</evidence>
<dbReference type="AlphaFoldDB" id="A0A0F9D2X6"/>
<dbReference type="EMBL" id="LAZR01030613">
    <property type="protein sequence ID" value="KKL56088.1"/>
    <property type="molecule type" value="Genomic_DNA"/>
</dbReference>
<reference evidence="1" key="1">
    <citation type="journal article" date="2015" name="Nature">
        <title>Complex archaea that bridge the gap between prokaryotes and eukaryotes.</title>
        <authorList>
            <person name="Spang A."/>
            <person name="Saw J.H."/>
            <person name="Jorgensen S.L."/>
            <person name="Zaremba-Niedzwiedzka K."/>
            <person name="Martijn J."/>
            <person name="Lind A.E."/>
            <person name="van Eijk R."/>
            <person name="Schleper C."/>
            <person name="Guy L."/>
            <person name="Ettema T.J."/>
        </authorList>
    </citation>
    <scope>NUCLEOTIDE SEQUENCE</scope>
</reference>
<name>A0A0F9D2X6_9ZZZZ</name>
<gene>
    <name evidence="1" type="ORF">LCGC14_2248920</name>
</gene>
<accession>A0A0F9D2X6</accession>
<feature type="non-terminal residue" evidence="1">
    <location>
        <position position="113"/>
    </location>
</feature>
<protein>
    <submittedName>
        <fullName evidence="1">Uncharacterized protein</fullName>
    </submittedName>
</protein>
<organism evidence="1">
    <name type="scientific">marine sediment metagenome</name>
    <dbReference type="NCBI Taxonomy" id="412755"/>
    <lineage>
        <taxon>unclassified sequences</taxon>
        <taxon>metagenomes</taxon>
        <taxon>ecological metagenomes</taxon>
    </lineage>
</organism>
<comment type="caution">
    <text evidence="1">The sequence shown here is derived from an EMBL/GenBank/DDBJ whole genome shotgun (WGS) entry which is preliminary data.</text>
</comment>
<proteinExistence type="predicted"/>